<dbReference type="Pfam" id="PF00431">
    <property type="entry name" value="CUB"/>
    <property type="match status" value="1"/>
</dbReference>
<dbReference type="InterPro" id="IPR000859">
    <property type="entry name" value="CUB_dom"/>
</dbReference>
<dbReference type="SUPFAM" id="SSF49854">
    <property type="entry name" value="Spermadhesin, CUB domain"/>
    <property type="match status" value="1"/>
</dbReference>
<dbReference type="SUPFAM" id="SSF49785">
    <property type="entry name" value="Galactose-binding domain-like"/>
    <property type="match status" value="1"/>
</dbReference>
<dbReference type="Gene3D" id="2.60.40.10">
    <property type="entry name" value="Immunoglobulins"/>
    <property type="match status" value="1"/>
</dbReference>
<keyword evidence="4" id="KW-0732">Signal</keyword>
<evidence type="ECO:0000259" key="6">
    <source>
        <dbReference type="PROSITE" id="PS50093"/>
    </source>
</evidence>
<dbReference type="InterPro" id="IPR002884">
    <property type="entry name" value="P_dom"/>
</dbReference>
<keyword evidence="3" id="KW-1015">Disulfide bond</keyword>
<evidence type="ECO:0000256" key="3">
    <source>
        <dbReference type="ARBA" id="ARBA00023157"/>
    </source>
</evidence>
<dbReference type="Gene3D" id="2.60.120.260">
    <property type="entry name" value="Galactose-binding domain-like"/>
    <property type="match status" value="1"/>
</dbReference>
<dbReference type="RefSeq" id="WP_320555922.1">
    <property type="nucleotide sequence ID" value="NZ_JAXDAE010000008.1"/>
</dbReference>
<dbReference type="CDD" id="cd00041">
    <property type="entry name" value="CUB"/>
    <property type="match status" value="1"/>
</dbReference>
<dbReference type="CDD" id="cd00146">
    <property type="entry name" value="PKD"/>
    <property type="match status" value="1"/>
</dbReference>
<evidence type="ECO:0000259" key="7">
    <source>
        <dbReference type="PROSITE" id="PS51829"/>
    </source>
</evidence>
<evidence type="ECO:0000313" key="8">
    <source>
        <dbReference type="EMBL" id="MDY2587568.1"/>
    </source>
</evidence>
<dbReference type="InterPro" id="IPR013783">
    <property type="entry name" value="Ig-like_fold"/>
</dbReference>
<evidence type="ECO:0000313" key="9">
    <source>
        <dbReference type="Proteomes" id="UP001285855"/>
    </source>
</evidence>
<reference evidence="8 9" key="1">
    <citation type="submission" date="2023-11" db="EMBL/GenBank/DDBJ databases">
        <title>Winogradskyella pelagius sp. nov., isolated from coastal sediment.</title>
        <authorList>
            <person name="Li F."/>
        </authorList>
    </citation>
    <scope>NUCLEOTIDE SEQUENCE [LARGE SCALE GENOMIC DNA]</scope>
    <source>
        <strain evidence="8 9">KCTC 23502</strain>
    </source>
</reference>
<dbReference type="PROSITE" id="PS50093">
    <property type="entry name" value="PKD"/>
    <property type="match status" value="1"/>
</dbReference>
<keyword evidence="9" id="KW-1185">Reference proteome</keyword>
<keyword evidence="2" id="KW-0378">Hydrolase</keyword>
<name>A0ABU5EPW8_9FLAO</name>
<dbReference type="SUPFAM" id="SSF49299">
    <property type="entry name" value="PKD domain"/>
    <property type="match status" value="1"/>
</dbReference>
<comment type="caution">
    <text evidence="8">The sequence shown here is derived from an EMBL/GenBank/DDBJ whole genome shotgun (WGS) entry which is preliminary data.</text>
</comment>
<evidence type="ECO:0000259" key="5">
    <source>
        <dbReference type="PROSITE" id="PS01180"/>
    </source>
</evidence>
<dbReference type="SMART" id="SM00089">
    <property type="entry name" value="PKD"/>
    <property type="match status" value="1"/>
</dbReference>
<gene>
    <name evidence="8" type="ORF">SNF14_09475</name>
</gene>
<feature type="non-terminal residue" evidence="8">
    <location>
        <position position="1126"/>
    </location>
</feature>
<accession>A0ABU5EPW8</accession>
<feature type="domain" description="CUB" evidence="5">
    <location>
        <begin position="31"/>
        <end position="139"/>
    </location>
</feature>
<dbReference type="PROSITE" id="PS01180">
    <property type="entry name" value="CUB"/>
    <property type="match status" value="1"/>
</dbReference>
<feature type="domain" description="PKD" evidence="6">
    <location>
        <begin position="185"/>
        <end position="221"/>
    </location>
</feature>
<feature type="chain" id="PRO_5046944677" evidence="4">
    <location>
        <begin position="19"/>
        <end position="1126"/>
    </location>
</feature>
<evidence type="ECO:0000256" key="1">
    <source>
        <dbReference type="ARBA" id="ARBA00022670"/>
    </source>
</evidence>
<dbReference type="InterPro" id="IPR000601">
    <property type="entry name" value="PKD_dom"/>
</dbReference>
<feature type="domain" description="P/Homo B" evidence="7">
    <location>
        <begin position="280"/>
        <end position="453"/>
    </location>
</feature>
<dbReference type="InterPro" id="IPR008979">
    <property type="entry name" value="Galactose-bd-like_sf"/>
</dbReference>
<evidence type="ECO:0000256" key="4">
    <source>
        <dbReference type="SAM" id="SignalP"/>
    </source>
</evidence>
<dbReference type="Pfam" id="PF18911">
    <property type="entry name" value="PKD_4"/>
    <property type="match status" value="1"/>
</dbReference>
<dbReference type="EMBL" id="JAXDAE010000008">
    <property type="protein sequence ID" value="MDY2587568.1"/>
    <property type="molecule type" value="Genomic_DNA"/>
</dbReference>
<dbReference type="InterPro" id="IPR035986">
    <property type="entry name" value="PKD_dom_sf"/>
</dbReference>
<dbReference type="PROSITE" id="PS51829">
    <property type="entry name" value="P_HOMO_B"/>
    <property type="match status" value="1"/>
</dbReference>
<keyword evidence="1" id="KW-0645">Protease</keyword>
<proteinExistence type="predicted"/>
<dbReference type="InterPro" id="IPR035914">
    <property type="entry name" value="Sperma_CUB_dom_sf"/>
</dbReference>
<sequence>MKYLFTLITVVFSSVLLAQDVNMQNGTVSQCGGVFYDSGGEFGNYGNDESFILTICPENPGQRVQLDFTEFSTQLNADILTIYNSDTNDPAEAFGQFSGATSPGLVTATEANTSGCLTIEFVSNASGSGSGWAANISCLTPCQVITSQIDTATPAPNGDGYIRVCPNEEITLTGSGNFEIDGIGATYEWDLGDGNTIAGQTAVFSYPDPGVYIVNLNIRDANTTVDPEGCPNTNLINQVIQVATEPDFTGTSAAETTICYGESTDITGVVNSVQFINDCTPPVSGTTFLPDGSGAQYETCITVDCFDSAQTLTDPNQLIEVCVNMEHSYSGDLDIFIQSPNGQEIRLFDQAGGGTYFGGANDDNSNTPGTGEQYCFSMSAAILLEDAPTEINGTNPPNNSWVPGTYLPFESFNGLVGSPLNGDWCIRIVDNLSIDNGYIFEWFLNFDPAIQPPELSFTPMITSEAWDADPSITNTTGNVITVTPPDSGQYCYTYRATDDFGCEYTEEVCIDVLPEIVTEAPNNLFICDTGAPPYIFDLETNTAVVLASATNAGDLEVTYHNSQADADADVGAIAGLNTYTGTDGEIIYIRVEYLNSGCYEVLPFTLNVSGQPNINPVPDLVLCDDISNDGFEEFNLSAQTLGILGPQAETDFNVTYHLSFADADAGTGVLPEAYTNVNNPQPIYVRIESVGDSTCYNASANPVFNLVVDPRDDGSFTITPTCDGATITNVAVPGGTFTFNPAPTDAAVINPTTGEVTGATPGGTYTIEYTTNGVCFTVSSQSFDVIETDDPGFTVTPTCDGGTATVTGDLGGVFSFNPIPGDAAIIDPVNGTVTGGTPGATYTIEYMTAGVCPASSTQNLTVLNLDDPSFILTATCDGATATINGDTGGTFSFNPLPTDGAVIDANTGTITNGVSGTTYTVEYTTNGNCPQSATQDITVLDSDDASFTVTPTCDGGTVIITGTVGGTFSFNPDPGDGAIIDSATGEVTGGTSGSTYSISYTTGGVCSDTQIETFDVLIEDDASFDVVPTCDGGEVTITGTVGGTFSFNIAPIDAAVIDINTGDVTNGTPGETYTIEYVTAGVCPSSSIVTFTANPLPLLVAPTALEVCDDGTPDGLTEIDLSLKNG</sequence>
<dbReference type="InterPro" id="IPR022409">
    <property type="entry name" value="PKD/Chitinase_dom"/>
</dbReference>
<evidence type="ECO:0000256" key="2">
    <source>
        <dbReference type="ARBA" id="ARBA00022801"/>
    </source>
</evidence>
<feature type="signal peptide" evidence="4">
    <location>
        <begin position="1"/>
        <end position="18"/>
    </location>
</feature>
<dbReference type="Gene3D" id="2.60.120.290">
    <property type="entry name" value="Spermadhesin, CUB domain"/>
    <property type="match status" value="1"/>
</dbReference>
<organism evidence="8 9">
    <name type="scientific">Winogradskyella aquimaris</name>
    <dbReference type="NCBI Taxonomy" id="864074"/>
    <lineage>
        <taxon>Bacteria</taxon>
        <taxon>Pseudomonadati</taxon>
        <taxon>Bacteroidota</taxon>
        <taxon>Flavobacteriia</taxon>
        <taxon>Flavobacteriales</taxon>
        <taxon>Flavobacteriaceae</taxon>
        <taxon>Winogradskyella</taxon>
    </lineage>
</organism>
<dbReference type="Proteomes" id="UP001285855">
    <property type="component" value="Unassembled WGS sequence"/>
</dbReference>
<protein>
    <submittedName>
        <fullName evidence="8">PKD domain-containing protein</fullName>
    </submittedName>
</protein>